<dbReference type="InterPro" id="IPR029063">
    <property type="entry name" value="SAM-dependent_MTases_sf"/>
</dbReference>
<dbReference type="InterPro" id="IPR013216">
    <property type="entry name" value="Methyltransf_11"/>
</dbReference>
<keyword evidence="6" id="KW-1185">Reference proteome</keyword>
<comment type="caution">
    <text evidence="5">The sequence shown here is derived from an EMBL/GenBank/DDBJ whole genome shotgun (WGS) entry which is preliminary data.</text>
</comment>
<evidence type="ECO:0000256" key="1">
    <source>
        <dbReference type="ARBA" id="ARBA00022603"/>
    </source>
</evidence>
<keyword evidence="3" id="KW-0949">S-adenosyl-L-methionine</keyword>
<dbReference type="EC" id="2.1.1.64" evidence="5"/>
<dbReference type="GO" id="GO:0102208">
    <property type="term" value="F:2-polyprenyl-6-hydroxyphenol methylase activity"/>
    <property type="evidence" value="ECO:0007669"/>
    <property type="project" value="UniProtKB-EC"/>
</dbReference>
<keyword evidence="2 5" id="KW-0808">Transferase</keyword>
<proteinExistence type="predicted"/>
<evidence type="ECO:0000256" key="2">
    <source>
        <dbReference type="ARBA" id="ARBA00022679"/>
    </source>
</evidence>
<gene>
    <name evidence="5" type="ORF">ACFQDO_02440</name>
</gene>
<accession>A0ABW1JAI5</accession>
<dbReference type="Pfam" id="PF08241">
    <property type="entry name" value="Methyltransf_11"/>
    <property type="match status" value="1"/>
</dbReference>
<dbReference type="PANTHER" id="PTHR43464">
    <property type="entry name" value="METHYLTRANSFERASE"/>
    <property type="match status" value="1"/>
</dbReference>
<evidence type="ECO:0000259" key="4">
    <source>
        <dbReference type="Pfam" id="PF08241"/>
    </source>
</evidence>
<dbReference type="RefSeq" id="WP_345716845.1">
    <property type="nucleotide sequence ID" value="NZ_BAABFP010000005.1"/>
</dbReference>
<keyword evidence="1 5" id="KW-0489">Methyltransferase</keyword>
<reference evidence="6" key="1">
    <citation type="journal article" date="2019" name="Int. J. Syst. Evol. Microbiol.">
        <title>The Global Catalogue of Microorganisms (GCM) 10K type strain sequencing project: providing services to taxonomists for standard genome sequencing and annotation.</title>
        <authorList>
            <consortium name="The Broad Institute Genomics Platform"/>
            <consortium name="The Broad Institute Genome Sequencing Center for Infectious Disease"/>
            <person name="Wu L."/>
            <person name="Ma J."/>
        </authorList>
    </citation>
    <scope>NUCLEOTIDE SEQUENCE [LARGE SCALE GENOMIC DNA]</scope>
    <source>
        <strain evidence="6">KACC 14249</strain>
    </source>
</reference>
<dbReference type="CDD" id="cd02440">
    <property type="entry name" value="AdoMet_MTases"/>
    <property type="match status" value="1"/>
</dbReference>
<evidence type="ECO:0000313" key="6">
    <source>
        <dbReference type="Proteomes" id="UP001596189"/>
    </source>
</evidence>
<dbReference type="SUPFAM" id="SSF53335">
    <property type="entry name" value="S-adenosyl-L-methionine-dependent methyltransferases"/>
    <property type="match status" value="1"/>
</dbReference>
<feature type="domain" description="Methyltransferase type 11" evidence="4">
    <location>
        <begin position="73"/>
        <end position="166"/>
    </location>
</feature>
<evidence type="ECO:0000313" key="5">
    <source>
        <dbReference type="EMBL" id="MFC6005977.1"/>
    </source>
</evidence>
<dbReference type="GO" id="GO:0061542">
    <property type="term" value="F:3-demethylubiquinol 3-O-methyltransferase activity"/>
    <property type="evidence" value="ECO:0007669"/>
    <property type="project" value="UniProtKB-EC"/>
</dbReference>
<dbReference type="InterPro" id="IPR008854">
    <property type="entry name" value="TPMT"/>
</dbReference>
<organism evidence="5 6">
    <name type="scientific">Angustibacter luteus</name>
    <dbReference type="NCBI Taxonomy" id="658456"/>
    <lineage>
        <taxon>Bacteria</taxon>
        <taxon>Bacillati</taxon>
        <taxon>Actinomycetota</taxon>
        <taxon>Actinomycetes</taxon>
        <taxon>Kineosporiales</taxon>
        <taxon>Kineosporiaceae</taxon>
    </lineage>
</organism>
<sequence>MSDVARDWDLRGDELATAAIAAGEPTAWFDQLYAEGEQGAVSMPWNRDAPYPLLREWADAGELVGQGRTAIVVGCGLGADAEYLARLGYVTTAFDIAPTAVRLAAERNPGSAVDYRVADLLDLPPQWDGAFDLVVEIFTVQALPDPPRSAAIRAISALLAPGGTLLAVAFRPTEGADPADGPPFSLTRDVMEQFAVDDVRVQRVEELGDRWRIEYRRAGSAGSGS</sequence>
<evidence type="ECO:0000256" key="3">
    <source>
        <dbReference type="ARBA" id="ARBA00022691"/>
    </source>
</evidence>
<dbReference type="PROSITE" id="PS51585">
    <property type="entry name" value="SAM_MT_TPMT"/>
    <property type="match status" value="1"/>
</dbReference>
<dbReference type="Gene3D" id="3.40.50.150">
    <property type="entry name" value="Vaccinia Virus protein VP39"/>
    <property type="match status" value="1"/>
</dbReference>
<dbReference type="GO" id="GO:0032259">
    <property type="term" value="P:methylation"/>
    <property type="evidence" value="ECO:0007669"/>
    <property type="project" value="UniProtKB-KW"/>
</dbReference>
<protein>
    <submittedName>
        <fullName evidence="5">Class I SAM-dependent methyltransferase</fullName>
        <ecNumber evidence="5">2.1.1.222</ecNumber>
        <ecNumber evidence="5">2.1.1.64</ecNumber>
    </submittedName>
</protein>
<dbReference type="Proteomes" id="UP001596189">
    <property type="component" value="Unassembled WGS sequence"/>
</dbReference>
<name>A0ABW1JAI5_9ACTN</name>
<dbReference type="PANTHER" id="PTHR43464:SF19">
    <property type="entry name" value="UBIQUINONE BIOSYNTHESIS O-METHYLTRANSFERASE, MITOCHONDRIAL"/>
    <property type="match status" value="1"/>
</dbReference>
<dbReference type="EMBL" id="JBHSRD010000002">
    <property type="protein sequence ID" value="MFC6005977.1"/>
    <property type="molecule type" value="Genomic_DNA"/>
</dbReference>
<dbReference type="EC" id="2.1.1.222" evidence="5"/>